<sequence length="93" mass="10484">MSLIASLRITKNYRLSKVVFSTSTPQVIDFCCAKDGMARSKLPSIAPHNEVELRKMLVQMKENVGQDIVELKKMSRFLNRDAACNIPICSQEP</sequence>
<comment type="caution">
    <text evidence="1">The sequence shown here is derived from an EMBL/GenBank/DDBJ whole genome shotgun (WGS) entry which is preliminary data.</text>
</comment>
<name>A0AAD4ND84_9BILA</name>
<protein>
    <submittedName>
        <fullName evidence="1">Uncharacterized protein</fullName>
    </submittedName>
</protein>
<gene>
    <name evidence="1" type="ORF">DdX_04529</name>
</gene>
<proteinExistence type="predicted"/>
<reference evidence="1" key="1">
    <citation type="submission" date="2022-01" db="EMBL/GenBank/DDBJ databases">
        <title>Genome Sequence Resource for Two Populations of Ditylenchus destructor, the Migratory Endoparasitic Phytonematode.</title>
        <authorList>
            <person name="Zhang H."/>
            <person name="Lin R."/>
            <person name="Xie B."/>
        </authorList>
    </citation>
    <scope>NUCLEOTIDE SEQUENCE</scope>
    <source>
        <strain evidence="1">BazhouSP</strain>
    </source>
</reference>
<keyword evidence="2" id="KW-1185">Reference proteome</keyword>
<dbReference type="Proteomes" id="UP001201812">
    <property type="component" value="Unassembled WGS sequence"/>
</dbReference>
<dbReference type="EMBL" id="JAKKPZ010000004">
    <property type="protein sequence ID" value="KAI1722220.1"/>
    <property type="molecule type" value="Genomic_DNA"/>
</dbReference>
<organism evidence="1 2">
    <name type="scientific">Ditylenchus destructor</name>
    <dbReference type="NCBI Taxonomy" id="166010"/>
    <lineage>
        <taxon>Eukaryota</taxon>
        <taxon>Metazoa</taxon>
        <taxon>Ecdysozoa</taxon>
        <taxon>Nematoda</taxon>
        <taxon>Chromadorea</taxon>
        <taxon>Rhabditida</taxon>
        <taxon>Tylenchina</taxon>
        <taxon>Tylenchomorpha</taxon>
        <taxon>Sphaerularioidea</taxon>
        <taxon>Anguinidae</taxon>
        <taxon>Anguininae</taxon>
        <taxon>Ditylenchus</taxon>
    </lineage>
</organism>
<accession>A0AAD4ND84</accession>
<evidence type="ECO:0000313" key="2">
    <source>
        <dbReference type="Proteomes" id="UP001201812"/>
    </source>
</evidence>
<dbReference type="AlphaFoldDB" id="A0AAD4ND84"/>
<evidence type="ECO:0000313" key="1">
    <source>
        <dbReference type="EMBL" id="KAI1722220.1"/>
    </source>
</evidence>